<proteinExistence type="inferred from homology"/>
<dbReference type="InterPro" id="IPR002018">
    <property type="entry name" value="CarbesteraseB"/>
</dbReference>
<dbReference type="InterPro" id="IPR019826">
    <property type="entry name" value="Carboxylesterase_B_AS"/>
</dbReference>
<keyword evidence="7" id="KW-1185">Reference proteome</keyword>
<keyword evidence="3" id="KW-0732">Signal</keyword>
<dbReference type="InterPro" id="IPR050309">
    <property type="entry name" value="Type-B_Carboxylest/Lipase"/>
</dbReference>
<dbReference type="EC" id="3.1.1.-" evidence="3"/>
<dbReference type="AlphaFoldDB" id="A0AAD9W9W1"/>
<dbReference type="EMBL" id="JAUBYV010000012">
    <property type="protein sequence ID" value="KAK2623807.1"/>
    <property type="molecule type" value="Genomic_DNA"/>
</dbReference>
<keyword evidence="2 3" id="KW-0378">Hydrolase</keyword>
<feature type="signal peptide" evidence="3">
    <location>
        <begin position="1"/>
        <end position="18"/>
    </location>
</feature>
<dbReference type="Pfam" id="PF00135">
    <property type="entry name" value="COesterase"/>
    <property type="match status" value="1"/>
</dbReference>
<dbReference type="Gene3D" id="3.40.50.1820">
    <property type="entry name" value="alpha/beta hydrolase"/>
    <property type="match status" value="1"/>
</dbReference>
<reference evidence="6" key="1">
    <citation type="submission" date="2023-06" db="EMBL/GenBank/DDBJ databases">
        <title>Draft genome of Marssonina rosae.</title>
        <authorList>
            <person name="Cheng Q."/>
        </authorList>
    </citation>
    <scope>NUCLEOTIDE SEQUENCE</scope>
    <source>
        <strain evidence="6">R4</strain>
    </source>
</reference>
<protein>
    <recommendedName>
        <fullName evidence="3">Carboxylic ester hydrolase</fullName>
        <ecNumber evidence="3">3.1.1.-</ecNumber>
    </recommendedName>
</protein>
<comment type="caution">
    <text evidence="6">The sequence shown here is derived from an EMBL/GenBank/DDBJ whole genome shotgun (WGS) entry which is preliminary data.</text>
</comment>
<dbReference type="SUPFAM" id="SSF53474">
    <property type="entry name" value="alpha/beta-Hydrolases"/>
    <property type="match status" value="1"/>
</dbReference>
<evidence type="ECO:0000256" key="1">
    <source>
        <dbReference type="ARBA" id="ARBA00005964"/>
    </source>
</evidence>
<dbReference type="InterPro" id="IPR029058">
    <property type="entry name" value="AB_hydrolase_fold"/>
</dbReference>
<name>A0AAD9W9W1_9HELO</name>
<evidence type="ECO:0000256" key="2">
    <source>
        <dbReference type="ARBA" id="ARBA00022801"/>
    </source>
</evidence>
<comment type="similarity">
    <text evidence="1 3">Belongs to the type-B carboxylesterase/lipase family.</text>
</comment>
<feature type="domain" description="Carboxylesterase type B" evidence="5">
    <location>
        <begin position="21"/>
        <end position="516"/>
    </location>
</feature>
<dbReference type="GO" id="GO:0016787">
    <property type="term" value="F:hydrolase activity"/>
    <property type="evidence" value="ECO:0007669"/>
    <property type="project" value="UniProtKB-KW"/>
</dbReference>
<evidence type="ECO:0000256" key="3">
    <source>
        <dbReference type="RuleBase" id="RU361235"/>
    </source>
</evidence>
<dbReference type="Proteomes" id="UP001285354">
    <property type="component" value="Unassembled WGS sequence"/>
</dbReference>
<evidence type="ECO:0000313" key="7">
    <source>
        <dbReference type="Proteomes" id="UP001285354"/>
    </source>
</evidence>
<organism evidence="6 7">
    <name type="scientific">Diplocarpon rosae</name>
    <dbReference type="NCBI Taxonomy" id="946125"/>
    <lineage>
        <taxon>Eukaryota</taxon>
        <taxon>Fungi</taxon>
        <taxon>Dikarya</taxon>
        <taxon>Ascomycota</taxon>
        <taxon>Pezizomycotina</taxon>
        <taxon>Leotiomycetes</taxon>
        <taxon>Helotiales</taxon>
        <taxon>Drepanopezizaceae</taxon>
        <taxon>Diplocarpon</taxon>
    </lineage>
</organism>
<evidence type="ECO:0000256" key="4">
    <source>
        <dbReference type="SAM" id="MobiDB-lite"/>
    </source>
</evidence>
<feature type="region of interest" description="Disordered" evidence="4">
    <location>
        <begin position="594"/>
        <end position="613"/>
    </location>
</feature>
<dbReference type="PANTHER" id="PTHR11559">
    <property type="entry name" value="CARBOXYLESTERASE"/>
    <property type="match status" value="1"/>
</dbReference>
<feature type="chain" id="PRO_5041783272" description="Carboxylic ester hydrolase" evidence="3">
    <location>
        <begin position="19"/>
        <end position="613"/>
    </location>
</feature>
<evidence type="ECO:0000259" key="5">
    <source>
        <dbReference type="Pfam" id="PF00135"/>
    </source>
</evidence>
<accession>A0AAD9W9W1</accession>
<dbReference type="PROSITE" id="PS00122">
    <property type="entry name" value="CARBOXYLESTERASE_B_1"/>
    <property type="match status" value="1"/>
</dbReference>
<evidence type="ECO:0000313" key="6">
    <source>
        <dbReference type="EMBL" id="KAK2623807.1"/>
    </source>
</evidence>
<gene>
    <name evidence="6" type="ORF">QTJ16_006988</name>
</gene>
<sequence length="613" mass="66067">MRLTFISSISFLAVLAGAVDPLVDLGYAKYQGKTLENGVNEWRSVRFAAPPTGARRFAAPKAPLKENSTQDATKEGALCVAANEQEGFQYNSSRQYMAEDCLFLGIYAPANATTRSKLPIMFFLQGGGFTSNSNGNFNGAPLVEASGMNMIIVRVNYRVGILGFIAGSLVDADKKGAVSNNGLRDMIAAAKWVKKHAKKFGGDPNHIVLSGDSSGGYAINVLLAANDGKGFPELFVGAAVQSPGWGSEPLPAGRDATLNKNIESTGCANQTDPIDCMRLLPIEEFQNKTAKDGWGPTIDGEILTAPHYQMWEQGKFQKVPMIQGTTSNEATYSYLSNISATTDADIESGIRSQSASVTDAQVKAIMEAYPTSLNNLSFFSRDVSVKNATLRDGNGTQWQRDAAIKTEFQNCVATFYSDMHSAQNGPANYHYRYNLLDTAPGGFADRGLFTPHTSELYTIWGKGNTDGGDPKCFGSETVDGDCVYAIKMVQAYWTSFIRTLDPNTHRLPGTPEWGTWSISAPRRIVLDNSNATMETMGAGIGEITPGGLNQRERCAHLITPIAKATMLGLKANETLPPFANGNATDPTLAFLQNYSSTGKKSSKPDPSRTGYRA</sequence>